<evidence type="ECO:0000313" key="1">
    <source>
        <dbReference type="EMBL" id="MBA0653174.1"/>
    </source>
</evidence>
<protein>
    <submittedName>
        <fullName evidence="1">Uncharacterized protein</fullName>
    </submittedName>
</protein>
<gene>
    <name evidence="1" type="ORF">Goklo_020375</name>
</gene>
<organism evidence="1 2">
    <name type="scientific">Gossypium klotzschianum</name>
    <dbReference type="NCBI Taxonomy" id="34286"/>
    <lineage>
        <taxon>Eukaryota</taxon>
        <taxon>Viridiplantae</taxon>
        <taxon>Streptophyta</taxon>
        <taxon>Embryophyta</taxon>
        <taxon>Tracheophyta</taxon>
        <taxon>Spermatophyta</taxon>
        <taxon>Magnoliopsida</taxon>
        <taxon>eudicotyledons</taxon>
        <taxon>Gunneridae</taxon>
        <taxon>Pentapetalae</taxon>
        <taxon>rosids</taxon>
        <taxon>malvids</taxon>
        <taxon>Malvales</taxon>
        <taxon>Malvaceae</taxon>
        <taxon>Malvoideae</taxon>
        <taxon>Gossypium</taxon>
    </lineage>
</organism>
<proteinExistence type="predicted"/>
<keyword evidence="2" id="KW-1185">Reference proteome</keyword>
<reference evidence="1 2" key="1">
    <citation type="journal article" date="2019" name="Genome Biol. Evol.">
        <title>Insights into the evolution of the New World diploid cottons (Gossypium, subgenus Houzingenia) based on genome sequencing.</title>
        <authorList>
            <person name="Grover C.E."/>
            <person name="Arick M.A. 2nd"/>
            <person name="Thrash A."/>
            <person name="Conover J.L."/>
            <person name="Sanders W.S."/>
            <person name="Peterson D.G."/>
            <person name="Frelichowski J.E."/>
            <person name="Scheffler J.A."/>
            <person name="Scheffler B.E."/>
            <person name="Wendel J.F."/>
        </authorList>
    </citation>
    <scope>NUCLEOTIDE SEQUENCE [LARGE SCALE GENOMIC DNA]</scope>
    <source>
        <strain evidence="1">57</strain>
        <tissue evidence="1">Leaf</tissue>
    </source>
</reference>
<dbReference type="EMBL" id="JABFAB010000007">
    <property type="protein sequence ID" value="MBA0653174.1"/>
    <property type="molecule type" value="Genomic_DNA"/>
</dbReference>
<comment type="caution">
    <text evidence="1">The sequence shown here is derived from an EMBL/GenBank/DDBJ whole genome shotgun (WGS) entry which is preliminary data.</text>
</comment>
<accession>A0A7J8USG0</accession>
<sequence length="20" mass="2136">MCVDLNIDGCTSEVLAILIL</sequence>
<dbReference type="AlphaFoldDB" id="A0A7J8USG0"/>
<name>A0A7J8USG0_9ROSI</name>
<evidence type="ECO:0000313" key="2">
    <source>
        <dbReference type="Proteomes" id="UP000593573"/>
    </source>
</evidence>
<dbReference type="Proteomes" id="UP000593573">
    <property type="component" value="Unassembled WGS sequence"/>
</dbReference>